<evidence type="ECO:0000259" key="4">
    <source>
        <dbReference type="PROSITE" id="PS50893"/>
    </source>
</evidence>
<dbReference type="PROSITE" id="PS00211">
    <property type="entry name" value="ABC_TRANSPORTER_1"/>
    <property type="match status" value="1"/>
</dbReference>
<proteinExistence type="predicted"/>
<dbReference type="Gene3D" id="3.40.50.300">
    <property type="entry name" value="P-loop containing nucleotide triphosphate hydrolases"/>
    <property type="match status" value="1"/>
</dbReference>
<dbReference type="PANTHER" id="PTHR43776:SF8">
    <property type="entry name" value="ABC TRANSPORTER, ATP-BINDING PROTEIN"/>
    <property type="match status" value="1"/>
</dbReference>
<dbReference type="STRING" id="679936.Sulac_2029"/>
<dbReference type="InterPro" id="IPR013563">
    <property type="entry name" value="Oligopep_ABC_C"/>
</dbReference>
<dbReference type="GO" id="GO:0055085">
    <property type="term" value="P:transmembrane transport"/>
    <property type="evidence" value="ECO:0007669"/>
    <property type="project" value="UniProtKB-ARBA"/>
</dbReference>
<dbReference type="CDD" id="cd03257">
    <property type="entry name" value="ABC_NikE_OppD_transporters"/>
    <property type="match status" value="1"/>
</dbReference>
<dbReference type="KEGG" id="sap:Sulac_2029"/>
<dbReference type="EC" id="3.6.3.24" evidence="5"/>
<dbReference type="Pfam" id="PF08352">
    <property type="entry name" value="oligo_HPY"/>
    <property type="match status" value="1"/>
</dbReference>
<evidence type="ECO:0000256" key="3">
    <source>
        <dbReference type="ARBA" id="ARBA00022840"/>
    </source>
</evidence>
<dbReference type="SUPFAM" id="SSF52540">
    <property type="entry name" value="P-loop containing nucleoside triphosphate hydrolases"/>
    <property type="match status" value="1"/>
</dbReference>
<protein>
    <submittedName>
        <fullName evidence="5">Oligopeptide/dipeptide ABC transporter, ATPase subunit</fullName>
        <ecNumber evidence="5">3.6.3.24</ecNumber>
    </submittedName>
</protein>
<dbReference type="InterPro" id="IPR003439">
    <property type="entry name" value="ABC_transporter-like_ATP-bd"/>
</dbReference>
<dbReference type="SMART" id="SM00382">
    <property type="entry name" value="AAA"/>
    <property type="match status" value="1"/>
</dbReference>
<dbReference type="GO" id="GO:0005524">
    <property type="term" value="F:ATP binding"/>
    <property type="evidence" value="ECO:0007669"/>
    <property type="project" value="UniProtKB-KW"/>
</dbReference>
<evidence type="ECO:0000256" key="1">
    <source>
        <dbReference type="ARBA" id="ARBA00022448"/>
    </source>
</evidence>
<keyword evidence="6" id="KW-1185">Reference proteome</keyword>
<dbReference type="GO" id="GO:0016887">
    <property type="term" value="F:ATP hydrolysis activity"/>
    <property type="evidence" value="ECO:0007669"/>
    <property type="project" value="InterPro"/>
</dbReference>
<gene>
    <name evidence="5" type="ordered locus">Sulac_2029</name>
</gene>
<dbReference type="InterPro" id="IPR003593">
    <property type="entry name" value="AAA+_ATPase"/>
</dbReference>
<reference evidence="5 6" key="2">
    <citation type="journal article" date="2012" name="Stand. Genomic Sci.">
        <title>Complete genome sequence of the moderately thermophilic mineral-sulfide-oxidizing firmicute Sulfobacillus acidophilus type strain (NAL(T)).</title>
        <authorList>
            <person name="Anderson I."/>
            <person name="Chertkov O."/>
            <person name="Chen A."/>
            <person name="Saunders E."/>
            <person name="Lapidus A."/>
            <person name="Nolan M."/>
            <person name="Lucas S."/>
            <person name="Hammon N."/>
            <person name="Deshpande S."/>
            <person name="Cheng J.F."/>
            <person name="Han C."/>
            <person name="Tapia R."/>
            <person name="Goodwin L.A."/>
            <person name="Pitluck S."/>
            <person name="Liolios K."/>
            <person name="Pagani I."/>
            <person name="Ivanova N."/>
            <person name="Mikhailova N."/>
            <person name="Pati A."/>
            <person name="Palaniappan K."/>
            <person name="Land M."/>
            <person name="Pan C."/>
            <person name="Rohde M."/>
            <person name="Pukall R."/>
            <person name="Goker M."/>
            <person name="Detter J.C."/>
            <person name="Woyke T."/>
            <person name="Bristow J."/>
            <person name="Eisen J.A."/>
            <person name="Markowitz V."/>
            <person name="Hugenholtz P."/>
            <person name="Kyrpides N.C."/>
            <person name="Klenk H.P."/>
            <person name="Mavromatis K."/>
        </authorList>
    </citation>
    <scope>NUCLEOTIDE SEQUENCE [LARGE SCALE GENOMIC DNA]</scope>
    <source>
        <strain evidence="6">ATCC 700253 / DSM 10332 / NAL</strain>
    </source>
</reference>
<dbReference type="InterPro" id="IPR050319">
    <property type="entry name" value="ABC_transp_ATP-bind"/>
</dbReference>
<keyword evidence="1" id="KW-0813">Transport</keyword>
<dbReference type="EMBL" id="CP003179">
    <property type="protein sequence ID" value="AEW05519.1"/>
    <property type="molecule type" value="Genomic_DNA"/>
</dbReference>
<dbReference type="Proteomes" id="UP000005439">
    <property type="component" value="Chromosome"/>
</dbReference>
<dbReference type="GO" id="GO:0015833">
    <property type="term" value="P:peptide transport"/>
    <property type="evidence" value="ECO:0007669"/>
    <property type="project" value="InterPro"/>
</dbReference>
<keyword evidence="2" id="KW-0547">Nucleotide-binding</keyword>
<keyword evidence="3" id="KW-0067">ATP-binding</keyword>
<dbReference type="PANTHER" id="PTHR43776">
    <property type="entry name" value="TRANSPORT ATP-BINDING PROTEIN"/>
    <property type="match status" value="1"/>
</dbReference>
<dbReference type="PATRIC" id="fig|679936.5.peg.2091"/>
<keyword evidence="5" id="KW-0378">Hydrolase</keyword>
<dbReference type="NCBIfam" id="TIGR01727">
    <property type="entry name" value="oligo_HPY"/>
    <property type="match status" value="1"/>
</dbReference>
<evidence type="ECO:0000313" key="5">
    <source>
        <dbReference type="EMBL" id="AEW05519.1"/>
    </source>
</evidence>
<feature type="domain" description="ABC transporter" evidence="4">
    <location>
        <begin position="6"/>
        <end position="252"/>
    </location>
</feature>
<evidence type="ECO:0000313" key="6">
    <source>
        <dbReference type="Proteomes" id="UP000005439"/>
    </source>
</evidence>
<accession>G8TSA7</accession>
<dbReference type="InterPro" id="IPR017871">
    <property type="entry name" value="ABC_transporter-like_CS"/>
</dbReference>
<dbReference type="HOGENOM" id="CLU_000604_1_23_9"/>
<organism evidence="5 6">
    <name type="scientific">Sulfobacillus acidophilus (strain ATCC 700253 / DSM 10332 / NAL)</name>
    <dbReference type="NCBI Taxonomy" id="679936"/>
    <lineage>
        <taxon>Bacteria</taxon>
        <taxon>Bacillati</taxon>
        <taxon>Bacillota</taxon>
        <taxon>Clostridia</taxon>
        <taxon>Eubacteriales</taxon>
        <taxon>Clostridiales Family XVII. Incertae Sedis</taxon>
        <taxon>Sulfobacillus</taxon>
    </lineage>
</organism>
<name>G8TSA7_SULAD</name>
<sequence>MTVPLIRAEHLSVRYRRARGGDILACRDLTLTVQAEETVALVGESGSGKSTIGKTFVRLIEPSAGHLWFRDRDVAHLAGSALMDYHRAAQMIFQDPFSSLNPWHTVAHHIRRPLARLQHLRGSAAEAEIDRLLEQVNLTPTGQFRDKYPHELSGGQRQRVAIARALAANPVFIAADEPISMLDVSLRADVLRLLESLQTRHALSFLYITHDLASARYLAHRIAVVYGGSLIELAEAGELVEHPAHPYTRLLLAASPGSPMTGALPETEQSAPDLSPMRSGCPFAPRCPHVMDRCREVMPDWTPAAPEHDVACHLHA</sequence>
<reference evidence="6" key="1">
    <citation type="submission" date="2011-12" db="EMBL/GenBank/DDBJ databases">
        <title>The complete genome of chromosome of Sulfobacillus acidophilus DSM 10332.</title>
        <authorList>
            <person name="Lucas S."/>
            <person name="Han J."/>
            <person name="Lapidus A."/>
            <person name="Bruce D."/>
            <person name="Goodwin L."/>
            <person name="Pitluck S."/>
            <person name="Peters L."/>
            <person name="Kyrpides N."/>
            <person name="Mavromatis K."/>
            <person name="Ivanova N."/>
            <person name="Mikhailova N."/>
            <person name="Chertkov O."/>
            <person name="Saunders E."/>
            <person name="Detter J.C."/>
            <person name="Tapia R."/>
            <person name="Han C."/>
            <person name="Land M."/>
            <person name="Hauser L."/>
            <person name="Markowitz V."/>
            <person name="Cheng J.-F."/>
            <person name="Hugenholtz P."/>
            <person name="Woyke T."/>
            <person name="Wu D."/>
            <person name="Pukall R."/>
            <person name="Gehrich-Schroeter G."/>
            <person name="Schneider S."/>
            <person name="Klenk H.-P."/>
            <person name="Eisen J.A."/>
        </authorList>
    </citation>
    <scope>NUCLEOTIDE SEQUENCE [LARGE SCALE GENOMIC DNA]</scope>
    <source>
        <strain evidence="6">ATCC 700253 / DSM 10332 / NAL</strain>
    </source>
</reference>
<evidence type="ECO:0000256" key="2">
    <source>
        <dbReference type="ARBA" id="ARBA00022741"/>
    </source>
</evidence>
<dbReference type="PROSITE" id="PS50893">
    <property type="entry name" value="ABC_TRANSPORTER_2"/>
    <property type="match status" value="1"/>
</dbReference>
<dbReference type="InterPro" id="IPR027417">
    <property type="entry name" value="P-loop_NTPase"/>
</dbReference>
<dbReference type="AlphaFoldDB" id="G8TSA7"/>
<dbReference type="Pfam" id="PF00005">
    <property type="entry name" value="ABC_tran"/>
    <property type="match status" value="1"/>
</dbReference>